<dbReference type="AlphaFoldDB" id="A0A8J2BRC7"/>
<comment type="caution">
    <text evidence="2">The sequence shown here is derived from an EMBL/GenBank/DDBJ whole genome shotgun (WGS) entry which is preliminary data.</text>
</comment>
<proteinExistence type="predicted"/>
<keyword evidence="3" id="KW-1185">Reference proteome</keyword>
<reference evidence="2" key="1">
    <citation type="submission" date="2021-02" db="EMBL/GenBank/DDBJ databases">
        <authorList>
            <person name="Cremers G."/>
            <person name="Picone N."/>
        </authorList>
    </citation>
    <scope>NUCLEOTIDE SEQUENCE</scope>
    <source>
        <strain evidence="2">PQ17</strain>
    </source>
</reference>
<accession>A0A8J2BRC7</accession>
<evidence type="ECO:0000313" key="2">
    <source>
        <dbReference type="EMBL" id="CAF0701137.1"/>
    </source>
</evidence>
<feature type="region of interest" description="Disordered" evidence="1">
    <location>
        <begin position="24"/>
        <end position="44"/>
    </location>
</feature>
<name>A0A8J2BRC7_9BACT</name>
<evidence type="ECO:0000313" key="3">
    <source>
        <dbReference type="Proteomes" id="UP000663859"/>
    </source>
</evidence>
<sequence length="127" mass="14290">MKKLLRFDRERPLPLAQLLSPPFWPPTRTAGRPPAGTPSRCHRYGPPGPKCLHLTTSKIFPVEELARDSPLIYRPYALSHESLICKYKGEKGREVTLGLFGDPAQEGYGNCISQKETRKSSYRLVPA</sequence>
<evidence type="ECO:0000256" key="1">
    <source>
        <dbReference type="SAM" id="MobiDB-lite"/>
    </source>
</evidence>
<dbReference type="EMBL" id="CAJNOB010000034">
    <property type="protein sequence ID" value="CAF0701137.1"/>
    <property type="molecule type" value="Genomic_DNA"/>
</dbReference>
<organism evidence="2 3">
    <name type="scientific">Candidatus Methylacidithermus pantelleriae</name>
    <dbReference type="NCBI Taxonomy" id="2744239"/>
    <lineage>
        <taxon>Bacteria</taxon>
        <taxon>Pseudomonadati</taxon>
        <taxon>Verrucomicrobiota</taxon>
        <taxon>Methylacidiphilae</taxon>
        <taxon>Methylacidiphilales</taxon>
        <taxon>Methylacidiphilaceae</taxon>
        <taxon>Candidatus Methylacidithermus</taxon>
    </lineage>
</organism>
<gene>
    <name evidence="2" type="ORF">MPNT_40161</name>
</gene>
<dbReference type="Proteomes" id="UP000663859">
    <property type="component" value="Unassembled WGS sequence"/>
</dbReference>
<protein>
    <submittedName>
        <fullName evidence="2">Uncharacterized protein</fullName>
    </submittedName>
</protein>